<dbReference type="AlphaFoldDB" id="A0A518G7T2"/>
<keyword evidence="2" id="KW-1185">Reference proteome</keyword>
<dbReference type="KEGG" id="ahel:Q31a_29640"/>
<gene>
    <name evidence="1" type="ORF">Q31a_29640</name>
</gene>
<protein>
    <submittedName>
        <fullName evidence="1">Uncharacterized protein</fullName>
    </submittedName>
</protein>
<proteinExistence type="predicted"/>
<dbReference type="EMBL" id="CP036298">
    <property type="protein sequence ID" value="QDV24644.1"/>
    <property type="molecule type" value="Genomic_DNA"/>
</dbReference>
<dbReference type="Proteomes" id="UP000318017">
    <property type="component" value="Chromosome"/>
</dbReference>
<accession>A0A518G7T2</accession>
<evidence type="ECO:0000313" key="1">
    <source>
        <dbReference type="EMBL" id="QDV24644.1"/>
    </source>
</evidence>
<reference evidence="1 2" key="1">
    <citation type="submission" date="2019-02" db="EMBL/GenBank/DDBJ databases">
        <title>Deep-cultivation of Planctomycetes and their phenomic and genomic characterization uncovers novel biology.</title>
        <authorList>
            <person name="Wiegand S."/>
            <person name="Jogler M."/>
            <person name="Boedeker C."/>
            <person name="Pinto D."/>
            <person name="Vollmers J."/>
            <person name="Rivas-Marin E."/>
            <person name="Kohn T."/>
            <person name="Peeters S.H."/>
            <person name="Heuer A."/>
            <person name="Rast P."/>
            <person name="Oberbeckmann S."/>
            <person name="Bunk B."/>
            <person name="Jeske O."/>
            <person name="Meyerdierks A."/>
            <person name="Storesund J.E."/>
            <person name="Kallscheuer N."/>
            <person name="Luecker S."/>
            <person name="Lage O.M."/>
            <person name="Pohl T."/>
            <person name="Merkel B.J."/>
            <person name="Hornburger P."/>
            <person name="Mueller R.-W."/>
            <person name="Bruemmer F."/>
            <person name="Labrenz M."/>
            <person name="Spormann A.M."/>
            <person name="Op den Camp H."/>
            <person name="Overmann J."/>
            <person name="Amann R."/>
            <person name="Jetten M.S.M."/>
            <person name="Mascher T."/>
            <person name="Medema M.H."/>
            <person name="Devos D.P."/>
            <person name="Kaster A.-K."/>
            <person name="Ovreas L."/>
            <person name="Rohde M."/>
            <person name="Galperin M.Y."/>
            <person name="Jogler C."/>
        </authorList>
    </citation>
    <scope>NUCLEOTIDE SEQUENCE [LARGE SCALE GENOMIC DNA]</scope>
    <source>
        <strain evidence="1 2">Q31a</strain>
    </source>
</reference>
<sequence>MIAQWNALQIVRELPILALQILRTLSQTTGPHLQGSRNVCVFKNR</sequence>
<evidence type="ECO:0000313" key="2">
    <source>
        <dbReference type="Proteomes" id="UP000318017"/>
    </source>
</evidence>
<name>A0A518G7T2_9BACT</name>
<organism evidence="1 2">
    <name type="scientific">Aureliella helgolandensis</name>
    <dbReference type="NCBI Taxonomy" id="2527968"/>
    <lineage>
        <taxon>Bacteria</taxon>
        <taxon>Pseudomonadati</taxon>
        <taxon>Planctomycetota</taxon>
        <taxon>Planctomycetia</taxon>
        <taxon>Pirellulales</taxon>
        <taxon>Pirellulaceae</taxon>
        <taxon>Aureliella</taxon>
    </lineage>
</organism>